<dbReference type="Proteomes" id="UP000092444">
    <property type="component" value="Unassembled WGS sequence"/>
</dbReference>
<dbReference type="EnsemblMetazoa" id="GMOY010708-RA">
    <property type="protein sequence ID" value="GMOY010708-PA"/>
    <property type="gene ID" value="GMOY010708"/>
</dbReference>
<dbReference type="GO" id="GO:0005737">
    <property type="term" value="C:cytoplasm"/>
    <property type="evidence" value="ECO:0007669"/>
    <property type="project" value="TreeGrafter"/>
</dbReference>
<organism evidence="3 4">
    <name type="scientific">Glossina morsitans morsitans</name>
    <name type="common">Savannah tsetse fly</name>
    <dbReference type="NCBI Taxonomy" id="37546"/>
    <lineage>
        <taxon>Eukaryota</taxon>
        <taxon>Metazoa</taxon>
        <taxon>Ecdysozoa</taxon>
        <taxon>Arthropoda</taxon>
        <taxon>Hexapoda</taxon>
        <taxon>Insecta</taxon>
        <taxon>Pterygota</taxon>
        <taxon>Neoptera</taxon>
        <taxon>Endopterygota</taxon>
        <taxon>Diptera</taxon>
        <taxon>Brachycera</taxon>
        <taxon>Muscomorpha</taxon>
        <taxon>Hippoboscoidea</taxon>
        <taxon>Glossinidae</taxon>
        <taxon>Glossina</taxon>
    </lineage>
</organism>
<reference evidence="3" key="1">
    <citation type="submission" date="2020-05" db="UniProtKB">
        <authorList>
            <consortium name="EnsemblMetazoa"/>
        </authorList>
    </citation>
    <scope>IDENTIFICATION</scope>
    <source>
        <strain evidence="3">Yale</strain>
    </source>
</reference>
<evidence type="ECO:0000313" key="3">
    <source>
        <dbReference type="EnsemblMetazoa" id="GMOY010708-PA"/>
    </source>
</evidence>
<sequence>MLTLYYVSATFLQSWRINKICQKITEQLAQHASITFYALPNSTNDGFGIIHAFLATSELCSNRSLAKVSQILWLHNNHRGCCLQPLQSIPVTPWITFPKAPGLQPFAFDETPEQVLTSLETKQQEKLRLLVETEIEPSFKSEINKDIVRIENYGKLLAWKIDSHLAVLVETNVEHFTKLLIHTFLQNNFLINDQLTLLRIESVRDEGTPQPCSMLSSHLRKPTRTISKMQPIEWSKHLEDLKSLSVLANQATEYAYNKHRTEAKTGIIKPDLIPQEKRAAKESKPRESPNKISNAEGNEKFEKKSEELRNYLKEDIQLEEHRRKSQLIKAEEVKTAETSIIEPKLIGATPEASKVAEIFIRPEAEDLENQIKNLDGPVIVPKAMPTNQSADSSTILIKSPSKTRAKPTEIKKPGTVGGQRLKLNKASTDPSKKSSELEKIAAAKVAERSKSKSPVGKDAEKSTAGTQVGAIAKTKERAKSTSPERPITQKCNENITATISNVALTSEVATSLPGSPSKPKKTVNILATTSLIKDTNKRPGLKRHKDNLTECKPPNVLIYAESASTRQSAIEALQDNLAENTYTIYDLTEEIVEKKCWPDTTVLLVVCGPIPAAFGEIFVDYFLRGGKVLSLCSDVLHFILPNYRTAEVLKYSFDNIVALQINTHAFFKVREHELVQFSYDKWHKVKMMHHIFCYQPSPVRKNFSTESDEGSNANSRHPALVCLPRSIELMDLQGIAHQLDVKVLGTEETWNTPSLLLAQNRKNGGVAVFSQVHLEINPNEFEANENKYRTLKQNETIRHEIFSDLLRTHLGLSVKSEKDLNGLTMKTVFKNAYFLGRHEAKFELLEKLKKKCDQNNLIHTPKLTLKFCGPNENLPKPANDMLPILIHSCPEDFSTVDYFENLKTSYIGRLVIYAPILSSSQHVVKDLDLTNGIVVIARQQTAGMGRDKNQWLSPLGCVMFSLQMRLPLNTPLGGRLPLVQHIVAAAMVNALKCHELYKKRYQSEYLSGRLTSKGHKTEIVHPIMQGTQETTEEVTTADVFPFFMARADYRLSSDNIA</sequence>
<dbReference type="SUPFAM" id="SSF55681">
    <property type="entry name" value="Class II aaRS and biotin synthetases"/>
    <property type="match status" value="1"/>
</dbReference>
<dbReference type="VEuPathDB" id="VectorBase:GMOY010708"/>
<feature type="compositionally biased region" description="Polar residues" evidence="1">
    <location>
        <begin position="385"/>
        <end position="402"/>
    </location>
</feature>
<dbReference type="Gene3D" id="3.30.930.10">
    <property type="entry name" value="Bira Bifunctional Protein, Domain 2"/>
    <property type="match status" value="1"/>
</dbReference>
<dbReference type="PANTHER" id="PTHR12835:SF5">
    <property type="entry name" value="BIOTIN--PROTEIN LIGASE"/>
    <property type="match status" value="1"/>
</dbReference>
<dbReference type="AlphaFoldDB" id="A0A1B0GBM6"/>
<dbReference type="Pfam" id="PF03099">
    <property type="entry name" value="BPL_LplA_LipB"/>
    <property type="match status" value="1"/>
</dbReference>
<dbReference type="GO" id="GO:0004077">
    <property type="term" value="F:biotin--[biotin carboxyl-carrier protein] ligase activity"/>
    <property type="evidence" value="ECO:0007669"/>
    <property type="project" value="TreeGrafter"/>
</dbReference>
<evidence type="ECO:0000259" key="2">
    <source>
        <dbReference type="Pfam" id="PF03099"/>
    </source>
</evidence>
<evidence type="ECO:0000313" key="4">
    <source>
        <dbReference type="Proteomes" id="UP000092444"/>
    </source>
</evidence>
<dbReference type="PANTHER" id="PTHR12835">
    <property type="entry name" value="BIOTIN PROTEIN LIGASE"/>
    <property type="match status" value="1"/>
</dbReference>
<feature type="region of interest" description="Disordered" evidence="1">
    <location>
        <begin position="383"/>
        <end position="468"/>
    </location>
</feature>
<keyword evidence="4" id="KW-1185">Reference proteome</keyword>
<dbReference type="EMBL" id="CCAG010016219">
    <property type="status" value="NOT_ANNOTATED_CDS"/>
    <property type="molecule type" value="Genomic_DNA"/>
</dbReference>
<feature type="region of interest" description="Disordered" evidence="1">
    <location>
        <begin position="266"/>
        <end position="303"/>
    </location>
</feature>
<feature type="compositionally biased region" description="Basic and acidic residues" evidence="1">
    <location>
        <begin position="274"/>
        <end position="289"/>
    </location>
</feature>
<dbReference type="STRING" id="37546.A0A1B0GBM6"/>
<evidence type="ECO:0000256" key="1">
    <source>
        <dbReference type="SAM" id="MobiDB-lite"/>
    </source>
</evidence>
<accession>A0A1B0GBM6</accession>
<feature type="domain" description="BPL/LPL catalytic" evidence="2">
    <location>
        <begin position="928"/>
        <end position="1004"/>
    </location>
</feature>
<name>A0A1B0GBM6_GLOMM</name>
<dbReference type="InterPro" id="IPR004143">
    <property type="entry name" value="BPL_LPL_catalytic"/>
</dbReference>
<dbReference type="EMBL" id="CCAG010016218">
    <property type="status" value="NOT_ANNOTATED_CDS"/>
    <property type="molecule type" value="Genomic_DNA"/>
</dbReference>
<proteinExistence type="predicted"/>
<dbReference type="PhylomeDB" id="A0A1B0GBM6"/>
<protein>
    <recommendedName>
        <fullName evidence="2">BPL/LPL catalytic domain-containing protein</fullName>
    </recommendedName>
</protein>
<feature type="compositionally biased region" description="Basic and acidic residues" evidence="1">
    <location>
        <begin position="430"/>
        <end position="461"/>
    </location>
</feature>
<dbReference type="InterPro" id="IPR045864">
    <property type="entry name" value="aa-tRNA-synth_II/BPL/LPL"/>
</dbReference>
<dbReference type="EMBL" id="CCAG010016217">
    <property type="status" value="NOT_ANNOTATED_CDS"/>
    <property type="molecule type" value="Genomic_DNA"/>
</dbReference>